<reference evidence="1 3" key="1">
    <citation type="submission" date="2019-03" db="EMBL/GenBank/DDBJ databases">
        <title>Genomic Encyclopedia of Type Strains, Phase IV (KMG-IV): sequencing the most valuable type-strain genomes for metagenomic binning, comparative biology and taxonomic classification.</title>
        <authorList>
            <person name="Goeker M."/>
        </authorList>
    </citation>
    <scope>NUCLEOTIDE SEQUENCE [LARGE SCALE GENOMIC DNA]</scope>
    <source>
        <strain evidence="1 3">DSM 28140</strain>
    </source>
</reference>
<protein>
    <submittedName>
        <fullName evidence="2">BrnA antitoxin family protein</fullName>
    </submittedName>
    <submittedName>
        <fullName evidence="1">Uncharacterized protein (DUF4415 family)</fullName>
    </submittedName>
</protein>
<evidence type="ECO:0000313" key="2">
    <source>
        <dbReference type="EMBL" id="TNG90418.1"/>
    </source>
</evidence>
<evidence type="ECO:0000313" key="3">
    <source>
        <dbReference type="Proteomes" id="UP000294619"/>
    </source>
</evidence>
<reference evidence="2 4" key="2">
    <citation type="submission" date="2019-05" db="EMBL/GenBank/DDBJ databases">
        <title>Pasteurellaceae isolates from reptiles.</title>
        <authorList>
            <person name="Bojesen A.M."/>
            <person name="Lund E."/>
        </authorList>
    </citation>
    <scope>NUCLEOTIDE SEQUENCE [LARGE SCALE GENOMIC DNA]</scope>
    <source>
        <strain evidence="2 4">ELNT2x</strain>
    </source>
</reference>
<dbReference type="EMBL" id="VDGV01000081">
    <property type="protein sequence ID" value="TNG90418.1"/>
    <property type="molecule type" value="Genomic_DNA"/>
</dbReference>
<evidence type="ECO:0000313" key="4">
    <source>
        <dbReference type="Proteomes" id="UP000305526"/>
    </source>
</evidence>
<dbReference type="Proteomes" id="UP000305526">
    <property type="component" value="Unassembled WGS sequence"/>
</dbReference>
<comment type="caution">
    <text evidence="1">The sequence shown here is derived from an EMBL/GenBank/DDBJ whole genome shotgun (WGS) entry which is preliminary data.</text>
</comment>
<dbReference type="AlphaFoldDB" id="A0A4R3XVQ0"/>
<organism evidence="1 3">
    <name type="scientific">Testudinibacter aquarius</name>
    <dbReference type="NCBI Taxonomy" id="1524974"/>
    <lineage>
        <taxon>Bacteria</taxon>
        <taxon>Pseudomonadati</taxon>
        <taxon>Pseudomonadota</taxon>
        <taxon>Gammaproteobacteria</taxon>
        <taxon>Pasteurellales</taxon>
        <taxon>Pasteurellaceae</taxon>
        <taxon>Testudinibacter</taxon>
    </lineage>
</organism>
<name>A0A4R3XVQ0_9PAST</name>
<dbReference type="InterPro" id="IPR025528">
    <property type="entry name" value="BrnA_antitoxin"/>
</dbReference>
<evidence type="ECO:0000313" key="1">
    <source>
        <dbReference type="EMBL" id="TCV83250.1"/>
    </source>
</evidence>
<keyword evidence="4" id="KW-1185">Reference proteome</keyword>
<accession>A0A4R3XVQ0</accession>
<sequence>MKENNNVLNNTWVDPDDAPELDDTFFKQADLYQGAQLIKRGRPRIDNPKQAIKLRLDSDILAAFKATGKGWQTRINEVLRQNMPA</sequence>
<dbReference type="EMBL" id="SMCP01000016">
    <property type="protein sequence ID" value="TCV83250.1"/>
    <property type="molecule type" value="Genomic_DNA"/>
</dbReference>
<dbReference type="Pfam" id="PF14384">
    <property type="entry name" value="BrnA_antitoxin"/>
    <property type="match status" value="1"/>
</dbReference>
<proteinExistence type="predicted"/>
<dbReference type="Proteomes" id="UP000294619">
    <property type="component" value="Unassembled WGS sequence"/>
</dbReference>
<dbReference type="RefSeq" id="WP_132968159.1">
    <property type="nucleotide sequence ID" value="NZ_LEKL01000032.1"/>
</dbReference>
<gene>
    <name evidence="1" type="ORF">EDC16_11639</name>
    <name evidence="2" type="ORF">FHQ21_09305</name>
</gene>